<evidence type="ECO:0000259" key="3">
    <source>
        <dbReference type="Pfam" id="PF19305"/>
    </source>
</evidence>
<keyword evidence="5" id="KW-1185">Reference proteome</keyword>
<dbReference type="InterPro" id="IPR042183">
    <property type="entry name" value="MmgE/PrpD_sf_1"/>
</dbReference>
<dbReference type="InterPro" id="IPR045336">
    <property type="entry name" value="MmgE_PrpD_N"/>
</dbReference>
<dbReference type="OrthoDB" id="9791416at2"/>
<dbReference type="RefSeq" id="WP_091826997.1">
    <property type="nucleotide sequence ID" value="NZ_FNRJ01000010.1"/>
</dbReference>
<dbReference type="PANTHER" id="PTHR16943:SF8">
    <property type="entry name" value="2-METHYLCITRATE DEHYDRATASE"/>
    <property type="match status" value="1"/>
</dbReference>
<dbReference type="InterPro" id="IPR036148">
    <property type="entry name" value="MmgE/PrpD_sf"/>
</dbReference>
<dbReference type="InterPro" id="IPR005656">
    <property type="entry name" value="MmgE_PrpD"/>
</dbReference>
<proteinExistence type="inferred from homology"/>
<protein>
    <submittedName>
        <fullName evidence="4">2-methylcitrate dehydratase PrpD</fullName>
    </submittedName>
</protein>
<dbReference type="Pfam" id="PF03972">
    <property type="entry name" value="MmgE_PrpD_N"/>
    <property type="match status" value="1"/>
</dbReference>
<dbReference type="SUPFAM" id="SSF103378">
    <property type="entry name" value="2-methylcitrate dehydratase PrpD"/>
    <property type="match status" value="1"/>
</dbReference>
<feature type="domain" description="MmgE/PrpD N-terminal" evidence="2">
    <location>
        <begin position="18"/>
        <end position="246"/>
    </location>
</feature>
<dbReference type="EMBL" id="FNRJ01000010">
    <property type="protein sequence ID" value="SEA93772.1"/>
    <property type="molecule type" value="Genomic_DNA"/>
</dbReference>
<comment type="similarity">
    <text evidence="1">Belongs to the PrpD family.</text>
</comment>
<dbReference type="Gene3D" id="3.30.1330.120">
    <property type="entry name" value="2-methylcitrate dehydratase PrpD"/>
    <property type="match status" value="1"/>
</dbReference>
<dbReference type="GO" id="GO:0016829">
    <property type="term" value="F:lyase activity"/>
    <property type="evidence" value="ECO:0007669"/>
    <property type="project" value="InterPro"/>
</dbReference>
<reference evidence="5" key="1">
    <citation type="submission" date="2016-10" db="EMBL/GenBank/DDBJ databases">
        <authorList>
            <person name="Varghese N."/>
            <person name="Submissions S."/>
        </authorList>
    </citation>
    <scope>NUCLEOTIDE SEQUENCE [LARGE SCALE GENOMIC DNA]</scope>
    <source>
        <strain evidence="5">DSM 11526</strain>
    </source>
</reference>
<dbReference type="Pfam" id="PF19305">
    <property type="entry name" value="MmgE_PrpD_C"/>
    <property type="match status" value="1"/>
</dbReference>
<dbReference type="InterPro" id="IPR045337">
    <property type="entry name" value="MmgE_PrpD_C"/>
</dbReference>
<dbReference type="STRING" id="1122198.SAMN02745729_110104"/>
<organism evidence="4 5">
    <name type="scientific">Marinobacterium iners DSM 11526</name>
    <dbReference type="NCBI Taxonomy" id="1122198"/>
    <lineage>
        <taxon>Bacteria</taxon>
        <taxon>Pseudomonadati</taxon>
        <taxon>Pseudomonadota</taxon>
        <taxon>Gammaproteobacteria</taxon>
        <taxon>Oceanospirillales</taxon>
        <taxon>Oceanospirillaceae</taxon>
        <taxon>Marinobacterium</taxon>
    </lineage>
</organism>
<evidence type="ECO:0000256" key="1">
    <source>
        <dbReference type="ARBA" id="ARBA00006174"/>
    </source>
</evidence>
<dbReference type="Gene3D" id="1.10.4100.10">
    <property type="entry name" value="2-methylcitrate dehydratase PrpD"/>
    <property type="match status" value="1"/>
</dbReference>
<gene>
    <name evidence="4" type="ORF">SAMN02745729_110104</name>
</gene>
<dbReference type="PANTHER" id="PTHR16943">
    <property type="entry name" value="2-METHYLCITRATE DEHYDRATASE-RELATED"/>
    <property type="match status" value="1"/>
</dbReference>
<feature type="domain" description="MmgE/PrpD C-terminal" evidence="3">
    <location>
        <begin position="272"/>
        <end position="424"/>
    </location>
</feature>
<dbReference type="AlphaFoldDB" id="A0A1H4FBB9"/>
<dbReference type="InterPro" id="IPR042188">
    <property type="entry name" value="MmgE/PrpD_sf_2"/>
</dbReference>
<name>A0A1H4FBB9_9GAMM</name>
<sequence>MQPINDPVDILLEATQRIDAAMLPAKVLAFQRMRILDNLACLAAGYDAAGTDAALALARQWSGCDQACVIGSNLRLAAPQAAFVNAVRSRALDYCDVVSPGWHPSSSDVPVALACAQLGGTTGRDILAALAVGQDFAQRINQAAQSNGFFYKGFDSNILGLFSGAVIAARLLRLAPAECAHAVGLAFDFGIGTFQHYQDKSLAVRISQGLVARHAIEAAQLAALGISGPRRVLNGENGFFNLYAPEDADLSKLTEELGVSFLGEEVTCFKRYPHCSILLALTDAVLAARGELMTMDLERCDVRLEMSPAMYMVCGARYVPTDTAQIDAQFSACYIAANAWLRGQATPREFSAEYACDPAVVNLAQRIQVERVDNWERFDQCRLTVSRPGYTPKIIEAAYGKGWPENPLEPADLVVKFRQCLRQSACEPLRCNTNEIIQRIDALENAPSVAALLSAICPTI</sequence>
<dbReference type="Proteomes" id="UP000242469">
    <property type="component" value="Unassembled WGS sequence"/>
</dbReference>
<accession>A0A1H4FBB9</accession>
<evidence type="ECO:0000259" key="2">
    <source>
        <dbReference type="Pfam" id="PF03972"/>
    </source>
</evidence>
<evidence type="ECO:0000313" key="4">
    <source>
        <dbReference type="EMBL" id="SEA93772.1"/>
    </source>
</evidence>
<evidence type="ECO:0000313" key="5">
    <source>
        <dbReference type="Proteomes" id="UP000242469"/>
    </source>
</evidence>